<keyword evidence="1" id="KW-0472">Membrane</keyword>
<protein>
    <submittedName>
        <fullName evidence="2">Uncharacterized protein</fullName>
    </submittedName>
</protein>
<dbReference type="RefSeq" id="WP_267676536.1">
    <property type="nucleotide sequence ID" value="NZ_CP113088.1"/>
</dbReference>
<dbReference type="AlphaFoldDB" id="A0A9E8SD10"/>
<accession>A0A9E8SD10</accession>
<proteinExistence type="predicted"/>
<feature type="transmembrane region" description="Helical" evidence="1">
    <location>
        <begin position="52"/>
        <end position="71"/>
    </location>
</feature>
<organism evidence="2 3">
    <name type="scientific">Lacinutrix neustonica</name>
    <dbReference type="NCBI Taxonomy" id="2980107"/>
    <lineage>
        <taxon>Bacteria</taxon>
        <taxon>Pseudomonadati</taxon>
        <taxon>Bacteroidota</taxon>
        <taxon>Flavobacteriia</taxon>
        <taxon>Flavobacteriales</taxon>
        <taxon>Flavobacteriaceae</taxon>
        <taxon>Lacinutrix</taxon>
    </lineage>
</organism>
<evidence type="ECO:0000256" key="1">
    <source>
        <dbReference type="SAM" id="Phobius"/>
    </source>
</evidence>
<evidence type="ECO:0000313" key="2">
    <source>
        <dbReference type="EMBL" id="WAC01938.1"/>
    </source>
</evidence>
<dbReference type="KEGG" id="lnu:N7U66_19170"/>
<gene>
    <name evidence="2" type="ORF">N7U66_19170</name>
</gene>
<keyword evidence="3" id="KW-1185">Reference proteome</keyword>
<dbReference type="EMBL" id="CP113088">
    <property type="protein sequence ID" value="WAC01938.1"/>
    <property type="molecule type" value="Genomic_DNA"/>
</dbReference>
<sequence>MALLKAKKHEALKPFNTYIIQQYKKHLKALLYANNNFSKTILKRLVIKQLSLFRIVDAVKTFAIVGFYLSFKKGHFLLKKL</sequence>
<keyword evidence="1" id="KW-1133">Transmembrane helix</keyword>
<evidence type="ECO:0000313" key="3">
    <source>
        <dbReference type="Proteomes" id="UP001164705"/>
    </source>
</evidence>
<keyword evidence="1" id="KW-0812">Transmembrane</keyword>
<name>A0A9E8SD10_9FLAO</name>
<reference evidence="2" key="1">
    <citation type="submission" date="2022-11" db="EMBL/GenBank/DDBJ databases">
        <title>Lacinutrix neustonica HL-RS19T sp. nov., isolated from the surface microlayer sample of brackish Lake Shihwa.</title>
        <authorList>
            <person name="Choi J.Y."/>
            <person name="Hwang C.Y."/>
        </authorList>
    </citation>
    <scope>NUCLEOTIDE SEQUENCE</scope>
    <source>
        <strain evidence="2">HL-RS19</strain>
    </source>
</reference>
<dbReference type="Proteomes" id="UP001164705">
    <property type="component" value="Chromosome"/>
</dbReference>